<dbReference type="Gene3D" id="3.40.50.150">
    <property type="entry name" value="Vaccinia Virus protein VP39"/>
    <property type="match status" value="1"/>
</dbReference>
<organism evidence="5 6">
    <name type="scientific">Kribbella sancticallisti</name>
    <dbReference type="NCBI Taxonomy" id="460087"/>
    <lineage>
        <taxon>Bacteria</taxon>
        <taxon>Bacillati</taxon>
        <taxon>Actinomycetota</taxon>
        <taxon>Actinomycetes</taxon>
        <taxon>Propionibacteriales</taxon>
        <taxon>Kribbellaceae</taxon>
        <taxon>Kribbella</taxon>
    </lineage>
</organism>
<comment type="caution">
    <text evidence="5">The sequence shown here is derived from an EMBL/GenBank/DDBJ whole genome shotgun (WGS) entry which is preliminary data.</text>
</comment>
<dbReference type="InterPro" id="IPR041698">
    <property type="entry name" value="Methyltransf_25"/>
</dbReference>
<keyword evidence="3" id="KW-0949">S-adenosyl-L-methionine</keyword>
<keyword evidence="6" id="KW-1185">Reference proteome</keyword>
<accession>A0ABP4QUY0</accession>
<sequence length="283" mass="30208">MIKAMAFDVDPSNSRQLRDWDGEHGSYWAEYADFYDRGVADYHPALLAAANPGPGDRILDVGCGSGQVAIDLVRASPGSRALGVDLSTAQLEVARQRGAGLAVKFAQADAQVHDFGAAAYDLIVSRTGTMFFGDAAAAFANLATATKPGGRLAILVWRGLAENEWLREIFEALRVGRDLPMPPPGAPGPFAQSDPAMVEPMLAAAGWSDVAFEALDQSIWLGRDADQGTRWQLGQSAWLLLGTDEAQRAAATANLWALFAARQTPDGVRLASGAWLITARRAR</sequence>
<gene>
    <name evidence="5" type="ORF">GCM10009789_85700</name>
</gene>
<dbReference type="CDD" id="cd02440">
    <property type="entry name" value="AdoMet_MTases"/>
    <property type="match status" value="1"/>
</dbReference>
<evidence type="ECO:0000256" key="2">
    <source>
        <dbReference type="ARBA" id="ARBA00022679"/>
    </source>
</evidence>
<name>A0ABP4QUY0_9ACTN</name>
<dbReference type="Proteomes" id="UP001500393">
    <property type="component" value="Unassembled WGS sequence"/>
</dbReference>
<evidence type="ECO:0000259" key="4">
    <source>
        <dbReference type="Pfam" id="PF13649"/>
    </source>
</evidence>
<proteinExistence type="predicted"/>
<evidence type="ECO:0000313" key="5">
    <source>
        <dbReference type="EMBL" id="GAA1618741.1"/>
    </source>
</evidence>
<dbReference type="PANTHER" id="PTHR43464">
    <property type="entry name" value="METHYLTRANSFERASE"/>
    <property type="match status" value="1"/>
</dbReference>
<dbReference type="InterPro" id="IPR029063">
    <property type="entry name" value="SAM-dependent_MTases_sf"/>
</dbReference>
<dbReference type="GO" id="GO:0032259">
    <property type="term" value="P:methylation"/>
    <property type="evidence" value="ECO:0007669"/>
    <property type="project" value="UniProtKB-KW"/>
</dbReference>
<evidence type="ECO:0000256" key="3">
    <source>
        <dbReference type="ARBA" id="ARBA00022691"/>
    </source>
</evidence>
<protein>
    <submittedName>
        <fullName evidence="5">Class I SAM-dependent methyltransferase</fullName>
    </submittedName>
</protein>
<keyword evidence="2" id="KW-0808">Transferase</keyword>
<dbReference type="PANTHER" id="PTHR43464:SF19">
    <property type="entry name" value="UBIQUINONE BIOSYNTHESIS O-METHYLTRANSFERASE, MITOCHONDRIAL"/>
    <property type="match status" value="1"/>
</dbReference>
<feature type="domain" description="Methyltransferase" evidence="4">
    <location>
        <begin position="58"/>
        <end position="150"/>
    </location>
</feature>
<keyword evidence="1 5" id="KW-0489">Methyltransferase</keyword>
<dbReference type="Pfam" id="PF13649">
    <property type="entry name" value="Methyltransf_25"/>
    <property type="match status" value="1"/>
</dbReference>
<evidence type="ECO:0000256" key="1">
    <source>
        <dbReference type="ARBA" id="ARBA00022603"/>
    </source>
</evidence>
<dbReference type="EMBL" id="BAAAOS010000070">
    <property type="protein sequence ID" value="GAA1618741.1"/>
    <property type="molecule type" value="Genomic_DNA"/>
</dbReference>
<dbReference type="SUPFAM" id="SSF53335">
    <property type="entry name" value="S-adenosyl-L-methionine-dependent methyltransferases"/>
    <property type="match status" value="1"/>
</dbReference>
<evidence type="ECO:0000313" key="6">
    <source>
        <dbReference type="Proteomes" id="UP001500393"/>
    </source>
</evidence>
<reference evidence="6" key="1">
    <citation type="journal article" date="2019" name="Int. J. Syst. Evol. Microbiol.">
        <title>The Global Catalogue of Microorganisms (GCM) 10K type strain sequencing project: providing services to taxonomists for standard genome sequencing and annotation.</title>
        <authorList>
            <consortium name="The Broad Institute Genomics Platform"/>
            <consortium name="The Broad Institute Genome Sequencing Center for Infectious Disease"/>
            <person name="Wu L."/>
            <person name="Ma J."/>
        </authorList>
    </citation>
    <scope>NUCLEOTIDE SEQUENCE [LARGE SCALE GENOMIC DNA]</scope>
    <source>
        <strain evidence="6">JCM 14969</strain>
    </source>
</reference>
<dbReference type="GO" id="GO:0008168">
    <property type="term" value="F:methyltransferase activity"/>
    <property type="evidence" value="ECO:0007669"/>
    <property type="project" value="UniProtKB-KW"/>
</dbReference>